<dbReference type="Proteomes" id="UP000306416">
    <property type="component" value="Unassembled WGS sequence"/>
</dbReference>
<reference evidence="2 3" key="1">
    <citation type="submission" date="2019-04" db="EMBL/GenBank/DDBJ databases">
        <title>Geobacter oryzae sp. nov., ferric-reducing bacteria isolated from paddy soil.</title>
        <authorList>
            <person name="Xu Z."/>
            <person name="Masuda Y."/>
            <person name="Itoh H."/>
            <person name="Senoo K."/>
        </authorList>
    </citation>
    <scope>NUCLEOTIDE SEQUENCE [LARGE SCALE GENOMIC DNA]</scope>
    <source>
        <strain evidence="2 3">Red111</strain>
    </source>
</reference>
<keyword evidence="3" id="KW-1185">Reference proteome</keyword>
<comment type="caution">
    <text evidence="2">The sequence shown here is derived from an EMBL/GenBank/DDBJ whole genome shotgun (WGS) entry which is preliminary data.</text>
</comment>
<organism evidence="2 3">
    <name type="scientific">Geomonas terrae</name>
    <dbReference type="NCBI Taxonomy" id="2562681"/>
    <lineage>
        <taxon>Bacteria</taxon>
        <taxon>Pseudomonadati</taxon>
        <taxon>Thermodesulfobacteriota</taxon>
        <taxon>Desulfuromonadia</taxon>
        <taxon>Geobacterales</taxon>
        <taxon>Geobacteraceae</taxon>
        <taxon>Geomonas</taxon>
    </lineage>
</organism>
<dbReference type="RefSeq" id="WP_135869158.1">
    <property type="nucleotide sequence ID" value="NZ_SRSC01000001.1"/>
</dbReference>
<feature type="domain" description="Chemoreceptor zinc-binding" evidence="1">
    <location>
        <begin position="13"/>
        <end position="76"/>
    </location>
</feature>
<dbReference type="Pfam" id="PF13682">
    <property type="entry name" value="CZB"/>
    <property type="match status" value="1"/>
</dbReference>
<dbReference type="Gene3D" id="1.20.120.30">
    <property type="entry name" value="Aspartate receptor, ligand-binding domain"/>
    <property type="match status" value="1"/>
</dbReference>
<evidence type="ECO:0000313" key="3">
    <source>
        <dbReference type="Proteomes" id="UP000306416"/>
    </source>
</evidence>
<evidence type="ECO:0000259" key="1">
    <source>
        <dbReference type="Pfam" id="PF13682"/>
    </source>
</evidence>
<name>A0A4S1CNG3_9BACT</name>
<gene>
    <name evidence="2" type="ORF">E4633_05080</name>
</gene>
<proteinExistence type="predicted"/>
<dbReference type="EMBL" id="SRSC01000001">
    <property type="protein sequence ID" value="TGU74836.1"/>
    <property type="molecule type" value="Genomic_DNA"/>
</dbReference>
<sequence length="119" mass="13770">MDKQEINNAISEHALYKYRLNELIVTGKLESPKGPCTEHDCAFGKWFYGGEIPSRHRSSAYYHRVKDLHAEFHKVACNVAHMALDGDRDGARRMMELEGDFNLVSNQMMEALIKWRDNI</sequence>
<evidence type="ECO:0000313" key="2">
    <source>
        <dbReference type="EMBL" id="TGU74836.1"/>
    </source>
</evidence>
<dbReference type="InterPro" id="IPR025991">
    <property type="entry name" value="Chemoreceptor_zinc-bind_dom"/>
</dbReference>
<accession>A0A4S1CNG3</accession>
<protein>
    <recommendedName>
        <fullName evidence="1">Chemoreceptor zinc-binding domain-containing protein</fullName>
    </recommendedName>
</protein>
<dbReference type="AlphaFoldDB" id="A0A4S1CNG3"/>